<evidence type="ECO:0000256" key="8">
    <source>
        <dbReference type="ARBA" id="ARBA00023316"/>
    </source>
</evidence>
<evidence type="ECO:0000256" key="6">
    <source>
        <dbReference type="ARBA" id="ARBA00023180"/>
    </source>
</evidence>
<dbReference type="EMBL" id="LKCW01000023">
    <property type="protein sequence ID" value="KPM44105.1"/>
    <property type="molecule type" value="Genomic_DNA"/>
</dbReference>
<feature type="chain" id="PRO_5012000431" description="Alpha-L-rhamnosidase rgxB" evidence="10">
    <location>
        <begin position="16"/>
        <end position="436"/>
    </location>
</feature>
<comment type="caution">
    <text evidence="11">The sequence shown here is derived from an EMBL/GenBank/DDBJ whole genome shotgun (WGS) entry which is preliminary data.</text>
</comment>
<keyword evidence="8" id="KW-0961">Cell wall biogenesis/degradation</keyword>
<organism evidence="11 12">
    <name type="scientific">Neonectria ditissima</name>
    <dbReference type="NCBI Taxonomy" id="78410"/>
    <lineage>
        <taxon>Eukaryota</taxon>
        <taxon>Fungi</taxon>
        <taxon>Dikarya</taxon>
        <taxon>Ascomycota</taxon>
        <taxon>Pezizomycotina</taxon>
        <taxon>Sordariomycetes</taxon>
        <taxon>Hypocreomycetidae</taxon>
        <taxon>Hypocreales</taxon>
        <taxon>Nectriaceae</taxon>
        <taxon>Neonectria</taxon>
    </lineage>
</organism>
<dbReference type="PANTHER" id="PTHR31736">
    <property type="match status" value="1"/>
</dbReference>
<dbReference type="GO" id="GO:0071555">
    <property type="term" value="P:cell wall organization"/>
    <property type="evidence" value="ECO:0007669"/>
    <property type="project" value="UniProtKB-KW"/>
</dbReference>
<keyword evidence="6" id="KW-0325">Glycoprotein</keyword>
<protein>
    <recommendedName>
        <fullName evidence="13">Alpha-L-rhamnosidase rgxB</fullName>
    </recommendedName>
</protein>
<dbReference type="GO" id="GO:0005975">
    <property type="term" value="P:carbohydrate metabolic process"/>
    <property type="evidence" value="ECO:0007669"/>
    <property type="project" value="InterPro"/>
</dbReference>
<evidence type="ECO:0000256" key="5">
    <source>
        <dbReference type="ARBA" id="ARBA00022801"/>
    </source>
</evidence>
<keyword evidence="5 9" id="KW-0378">Hydrolase</keyword>
<evidence type="ECO:0000256" key="7">
    <source>
        <dbReference type="ARBA" id="ARBA00023295"/>
    </source>
</evidence>
<dbReference type="STRING" id="78410.A0A0P7B308"/>
<dbReference type="AlphaFoldDB" id="A0A0P7B308"/>
<dbReference type="GO" id="GO:0005576">
    <property type="term" value="C:extracellular region"/>
    <property type="evidence" value="ECO:0007669"/>
    <property type="project" value="UniProtKB-SubCell"/>
</dbReference>
<evidence type="ECO:0000313" key="12">
    <source>
        <dbReference type="Proteomes" id="UP000050424"/>
    </source>
</evidence>
<evidence type="ECO:0000256" key="1">
    <source>
        <dbReference type="ARBA" id="ARBA00004613"/>
    </source>
</evidence>
<dbReference type="InterPro" id="IPR011050">
    <property type="entry name" value="Pectin_lyase_fold/virulence"/>
</dbReference>
<evidence type="ECO:0000256" key="9">
    <source>
        <dbReference type="RuleBase" id="RU361169"/>
    </source>
</evidence>
<feature type="signal peptide" evidence="10">
    <location>
        <begin position="1"/>
        <end position="15"/>
    </location>
</feature>
<dbReference type="PANTHER" id="PTHR31736:SF8">
    <property type="entry name" value="PUTATIVE (AFU_ORTHOLOGUE AFUA_7G06410)-RELATED"/>
    <property type="match status" value="1"/>
</dbReference>
<dbReference type="SUPFAM" id="SSF51126">
    <property type="entry name" value="Pectin lyase-like"/>
    <property type="match status" value="1"/>
</dbReference>
<comment type="similarity">
    <text evidence="2 9">Belongs to the glycosyl hydrolase 28 family.</text>
</comment>
<proteinExistence type="inferred from homology"/>
<gene>
    <name evidence="11" type="ORF">AK830_g2480</name>
</gene>
<sequence>MLALEILALLPAASALGLEQPLMLHQRDGDVPDLAYWKAEAESQGRELCYVTPDPDGADDAPAIEDALNNKCRSKSLVVFPGPVYNIETTMNTTELDDVVIEHYGRLLWTTDIDYWLSVSMPIGFQNQSTVWFFGGDSIHWDGHGVGTLDGNGQVWYDWAQGQGNLPHRPMNINYRTFTNSLVKRVRYVQSQMWTMTVSYSQNVEFEDIYVNSTSNSTHSTLNTDGVDTMWSDNITFRRWSVTNGDDCIALKGNSSNIYIDGLECWDGAGIAIGSLAQYDGRYEHIENFFARDVTVHNTVHACYLKTWSGNANGYPPNGGGGGLGYARNIVVQNLTMDLVRQKPFFLWQCENYSGDSGKDCNSSTFHFSDIVWKDIKGTMASDINASGWYQCSLAAGGCNNITVEDFSARRDGEDDVFDVWHCENVHEHEGFECNK</sequence>
<name>A0A0P7B308_9HYPO</name>
<evidence type="ECO:0000256" key="2">
    <source>
        <dbReference type="ARBA" id="ARBA00008834"/>
    </source>
</evidence>
<keyword evidence="3" id="KW-0964">Secreted</keyword>
<keyword evidence="7 9" id="KW-0326">Glycosidase</keyword>
<comment type="subcellular location">
    <subcellularLocation>
        <location evidence="1">Secreted</location>
    </subcellularLocation>
</comment>
<evidence type="ECO:0000256" key="4">
    <source>
        <dbReference type="ARBA" id="ARBA00022729"/>
    </source>
</evidence>
<keyword evidence="12" id="KW-1185">Reference proteome</keyword>
<evidence type="ECO:0008006" key="13">
    <source>
        <dbReference type="Google" id="ProtNLM"/>
    </source>
</evidence>
<dbReference type="GO" id="GO:0004650">
    <property type="term" value="F:polygalacturonase activity"/>
    <property type="evidence" value="ECO:0007669"/>
    <property type="project" value="InterPro"/>
</dbReference>
<dbReference type="Gene3D" id="2.160.20.10">
    <property type="entry name" value="Single-stranded right-handed beta-helix, Pectin lyase-like"/>
    <property type="match status" value="1"/>
</dbReference>
<keyword evidence="4 10" id="KW-0732">Signal</keyword>
<dbReference type="Pfam" id="PF00295">
    <property type="entry name" value="Glyco_hydro_28"/>
    <property type="match status" value="1"/>
</dbReference>
<reference evidence="11 12" key="1">
    <citation type="submission" date="2015-09" db="EMBL/GenBank/DDBJ databases">
        <title>Draft genome of a European isolate of the apple canker pathogen Neonectria ditissima.</title>
        <authorList>
            <person name="Gomez-Cortecero A."/>
            <person name="Harrison R.J."/>
            <person name="Armitage A.D."/>
        </authorList>
    </citation>
    <scope>NUCLEOTIDE SEQUENCE [LARGE SCALE GENOMIC DNA]</scope>
    <source>
        <strain evidence="11 12">R09/05</strain>
    </source>
</reference>
<dbReference type="Proteomes" id="UP000050424">
    <property type="component" value="Unassembled WGS sequence"/>
</dbReference>
<evidence type="ECO:0000256" key="10">
    <source>
        <dbReference type="SAM" id="SignalP"/>
    </source>
</evidence>
<dbReference type="InterPro" id="IPR012334">
    <property type="entry name" value="Pectin_lyas_fold"/>
</dbReference>
<evidence type="ECO:0000313" key="11">
    <source>
        <dbReference type="EMBL" id="KPM44105.1"/>
    </source>
</evidence>
<accession>A0A0P7B308</accession>
<evidence type="ECO:0000256" key="3">
    <source>
        <dbReference type="ARBA" id="ARBA00022525"/>
    </source>
</evidence>
<dbReference type="OrthoDB" id="187139at2759"/>
<dbReference type="InterPro" id="IPR000743">
    <property type="entry name" value="Glyco_hydro_28"/>
</dbReference>